<dbReference type="EMBL" id="AJWK01019780">
    <property type="status" value="NOT_ANNOTATED_CDS"/>
    <property type="molecule type" value="Genomic_DNA"/>
</dbReference>
<sequence>MERETKATKRGDEPGLTKLQDRSEFGPDCPVPSGRQDGGYVPTVGRWGCESVVGLPTTPGGVTQDDHRETSRCIGDDGAAAELALVSSTRWAASDSYHLMAFDQQNGAWPIHHPLPLPAWSDTPKLRLVVDKVWQYEELVAITETVLQRMLEETFYDTVHNFLDLHGAFRRSGGSDLRLFFQHYTPPVNRRHHMCVSLAMEIVARLADVVPALAEHLFIVSCEEAVEAAEPYIANCHKGRHLDVAAHSLEKEHALIAVHISVAGRDGLMILDPGYHVARAVTVMKDLCYPHTGWFTQSDEPHCRREYCYTLSPHSGNFVEWSERTTRGTVVAHELALIYVERPYRTAIDVTVRRNLVYNFRSLLARDAKGRVCAGLYFPVVPGPEAQLTLFYDGVNNASVKVKVKFSTFNRRDSIKVKNQETTEKKHLLQGLQLLPETVAGHVKNLAKQLRMEFEELLELLQDLADVAADQDFVQQTLAINETITEMSADN</sequence>
<dbReference type="EMBL" id="AJWK01019784">
    <property type="status" value="NOT_ANNOTATED_CDS"/>
    <property type="molecule type" value="Genomic_DNA"/>
</dbReference>
<accession>A0A1B0CN44</accession>
<reference evidence="2" key="1">
    <citation type="submission" date="2020-05" db="UniProtKB">
        <authorList>
            <consortium name="EnsemblMetazoa"/>
        </authorList>
    </citation>
    <scope>IDENTIFICATION</scope>
    <source>
        <strain evidence="2">Jacobina</strain>
    </source>
</reference>
<organism evidence="2 3">
    <name type="scientific">Lutzomyia longipalpis</name>
    <name type="common">Sand fly</name>
    <dbReference type="NCBI Taxonomy" id="7200"/>
    <lineage>
        <taxon>Eukaryota</taxon>
        <taxon>Metazoa</taxon>
        <taxon>Ecdysozoa</taxon>
        <taxon>Arthropoda</taxon>
        <taxon>Hexapoda</taxon>
        <taxon>Insecta</taxon>
        <taxon>Pterygota</taxon>
        <taxon>Neoptera</taxon>
        <taxon>Endopterygota</taxon>
        <taxon>Diptera</taxon>
        <taxon>Nematocera</taxon>
        <taxon>Psychodoidea</taxon>
        <taxon>Psychodidae</taxon>
        <taxon>Lutzomyia</taxon>
        <taxon>Lutzomyia</taxon>
    </lineage>
</organism>
<proteinExistence type="predicted"/>
<dbReference type="EnsemblMetazoa" id="LLOJ006128-RA">
    <property type="protein sequence ID" value="LLOJ006128-PA"/>
    <property type="gene ID" value="LLOJ006128"/>
</dbReference>
<feature type="region of interest" description="Disordered" evidence="1">
    <location>
        <begin position="1"/>
        <end position="37"/>
    </location>
</feature>
<dbReference type="VEuPathDB" id="VectorBase:LLONM1_011347"/>
<name>A0A1B0CN44_LUTLO</name>
<evidence type="ECO:0000313" key="3">
    <source>
        <dbReference type="Proteomes" id="UP000092461"/>
    </source>
</evidence>
<feature type="compositionally biased region" description="Basic and acidic residues" evidence="1">
    <location>
        <begin position="1"/>
        <end position="25"/>
    </location>
</feature>
<dbReference type="AlphaFoldDB" id="A0A1B0CN44"/>
<protein>
    <submittedName>
        <fullName evidence="2">Uncharacterized protein</fullName>
    </submittedName>
</protein>
<dbReference type="EMBL" id="AJWK01019783">
    <property type="status" value="NOT_ANNOTATED_CDS"/>
    <property type="molecule type" value="Genomic_DNA"/>
</dbReference>
<keyword evidence="3" id="KW-1185">Reference proteome</keyword>
<dbReference type="EMBL" id="AJWK01019782">
    <property type="status" value="NOT_ANNOTATED_CDS"/>
    <property type="molecule type" value="Genomic_DNA"/>
</dbReference>
<dbReference type="VEuPathDB" id="VectorBase:LLOJ006128"/>
<dbReference type="EMBL" id="AJWK01019781">
    <property type="status" value="NOT_ANNOTATED_CDS"/>
    <property type="molecule type" value="Genomic_DNA"/>
</dbReference>
<dbReference type="EMBL" id="AJWK01019785">
    <property type="status" value="NOT_ANNOTATED_CDS"/>
    <property type="molecule type" value="Genomic_DNA"/>
</dbReference>
<evidence type="ECO:0000256" key="1">
    <source>
        <dbReference type="SAM" id="MobiDB-lite"/>
    </source>
</evidence>
<dbReference type="Proteomes" id="UP000092461">
    <property type="component" value="Unassembled WGS sequence"/>
</dbReference>
<evidence type="ECO:0000313" key="2">
    <source>
        <dbReference type="EnsemblMetazoa" id="LLOJ006128-PA"/>
    </source>
</evidence>
<dbReference type="VEuPathDB" id="VectorBase:LLONM1_011713"/>